<dbReference type="Pfam" id="PF00646">
    <property type="entry name" value="F-box"/>
    <property type="match status" value="1"/>
</dbReference>
<dbReference type="PANTHER" id="PTHR31672:SF13">
    <property type="entry name" value="F-BOX PROTEIN CPR30-LIKE"/>
    <property type="match status" value="1"/>
</dbReference>
<organism evidence="2 3">
    <name type="scientific">Artemisia annua</name>
    <name type="common">Sweet wormwood</name>
    <dbReference type="NCBI Taxonomy" id="35608"/>
    <lineage>
        <taxon>Eukaryota</taxon>
        <taxon>Viridiplantae</taxon>
        <taxon>Streptophyta</taxon>
        <taxon>Embryophyta</taxon>
        <taxon>Tracheophyta</taxon>
        <taxon>Spermatophyta</taxon>
        <taxon>Magnoliopsida</taxon>
        <taxon>eudicotyledons</taxon>
        <taxon>Gunneridae</taxon>
        <taxon>Pentapetalae</taxon>
        <taxon>asterids</taxon>
        <taxon>campanulids</taxon>
        <taxon>Asterales</taxon>
        <taxon>Asteraceae</taxon>
        <taxon>Asteroideae</taxon>
        <taxon>Anthemideae</taxon>
        <taxon>Artemisiinae</taxon>
        <taxon>Artemisia</taxon>
    </lineage>
</organism>
<dbReference type="InterPro" id="IPR001810">
    <property type="entry name" value="F-box_dom"/>
</dbReference>
<keyword evidence="3" id="KW-1185">Reference proteome</keyword>
<protein>
    <submittedName>
        <fullName evidence="2">F-box associated interaction domain-containing protein</fullName>
    </submittedName>
</protein>
<reference evidence="2 3" key="1">
    <citation type="journal article" date="2018" name="Mol. Plant">
        <title>The genome of Artemisia annua provides insight into the evolution of Asteraceae family and artemisinin biosynthesis.</title>
        <authorList>
            <person name="Shen Q."/>
            <person name="Zhang L."/>
            <person name="Liao Z."/>
            <person name="Wang S."/>
            <person name="Yan T."/>
            <person name="Shi P."/>
            <person name="Liu M."/>
            <person name="Fu X."/>
            <person name="Pan Q."/>
            <person name="Wang Y."/>
            <person name="Lv Z."/>
            <person name="Lu X."/>
            <person name="Zhang F."/>
            <person name="Jiang W."/>
            <person name="Ma Y."/>
            <person name="Chen M."/>
            <person name="Hao X."/>
            <person name="Li L."/>
            <person name="Tang Y."/>
            <person name="Lv G."/>
            <person name="Zhou Y."/>
            <person name="Sun X."/>
            <person name="Brodelius P.E."/>
            <person name="Rose J.K.C."/>
            <person name="Tang K."/>
        </authorList>
    </citation>
    <scope>NUCLEOTIDE SEQUENCE [LARGE SCALE GENOMIC DNA]</scope>
    <source>
        <strain evidence="3">cv. Huhao1</strain>
        <tissue evidence="2">Leaf</tissue>
    </source>
</reference>
<evidence type="ECO:0000313" key="3">
    <source>
        <dbReference type="Proteomes" id="UP000245207"/>
    </source>
</evidence>
<dbReference type="AlphaFoldDB" id="A0A2U1MA43"/>
<name>A0A2U1MA43_ARTAN</name>
<dbReference type="NCBIfam" id="TIGR01640">
    <property type="entry name" value="F_box_assoc_1"/>
    <property type="match status" value="1"/>
</dbReference>
<dbReference type="InterPro" id="IPR050796">
    <property type="entry name" value="SCF_F-box_component"/>
</dbReference>
<proteinExistence type="predicted"/>
<dbReference type="SUPFAM" id="SSF81383">
    <property type="entry name" value="F-box domain"/>
    <property type="match status" value="1"/>
</dbReference>
<dbReference type="EMBL" id="PKPP01005994">
    <property type="protein sequence ID" value="PWA58086.1"/>
    <property type="molecule type" value="Genomic_DNA"/>
</dbReference>
<gene>
    <name evidence="2" type="ORF">CTI12_AA404580</name>
</gene>
<dbReference type="Pfam" id="PF07734">
    <property type="entry name" value="FBA_1"/>
    <property type="match status" value="1"/>
</dbReference>
<evidence type="ECO:0000313" key="2">
    <source>
        <dbReference type="EMBL" id="PWA58086.1"/>
    </source>
</evidence>
<dbReference type="Proteomes" id="UP000245207">
    <property type="component" value="Unassembled WGS sequence"/>
</dbReference>
<dbReference type="SMART" id="SM00256">
    <property type="entry name" value="FBOX"/>
    <property type="match status" value="1"/>
</dbReference>
<feature type="domain" description="F-box" evidence="1">
    <location>
        <begin position="10"/>
        <end position="50"/>
    </location>
</feature>
<dbReference type="InterPro" id="IPR006527">
    <property type="entry name" value="F-box-assoc_dom_typ1"/>
</dbReference>
<accession>A0A2U1MA43</accession>
<dbReference type="InterPro" id="IPR017451">
    <property type="entry name" value="F-box-assoc_interact_dom"/>
</dbReference>
<dbReference type="PANTHER" id="PTHR31672">
    <property type="entry name" value="BNACNNG10540D PROTEIN"/>
    <property type="match status" value="1"/>
</dbReference>
<evidence type="ECO:0000259" key="1">
    <source>
        <dbReference type="SMART" id="SM00256"/>
    </source>
</evidence>
<sequence length="303" mass="34646">MACEEGSITIPQDIIIDILHHFPVKSVGRFRCVSKEWLSLLTEPHFIKTHKKTLNNHLIFSSNKYLDDSIYSLPFDNHKGVSTLTKLPIESRTVCIEGSCNGLVLVYAYCHLRDKDTFYVLNPTIKDYVEFSAGRVSDSPFDHYSYGKGLSGVFVNGFLHWIAGKDSDHWVIAAFGLADEKFWEVPLPYVYNDVDVFSYRCYCKLVALGEKLAIFDHVEGVVWLMNEYGVKESWTKIVVHGFSESRMVEPMIFYDNGKIVFVNRKLEVLNHAEEKSLGKSHDVLWLEGTYVESLFLPKIGPTN</sequence>
<comment type="caution">
    <text evidence="2">The sequence shown here is derived from an EMBL/GenBank/DDBJ whole genome shotgun (WGS) entry which is preliminary data.</text>
</comment>
<dbReference type="STRING" id="35608.A0A2U1MA43"/>
<dbReference type="OrthoDB" id="591557at2759"/>
<dbReference type="InterPro" id="IPR036047">
    <property type="entry name" value="F-box-like_dom_sf"/>
</dbReference>